<reference evidence="3 4" key="1">
    <citation type="submission" date="2016-11" db="EMBL/GenBank/DDBJ databases">
        <authorList>
            <person name="Jaros S."/>
            <person name="Januszkiewicz K."/>
            <person name="Wedrychowicz H."/>
        </authorList>
    </citation>
    <scope>NUCLEOTIDE SEQUENCE [LARGE SCALE GENOMIC DNA]</scope>
    <source>
        <strain evidence="3 4">DSM 24787</strain>
    </source>
</reference>
<protein>
    <submittedName>
        <fullName evidence="3">Protein TonB</fullName>
    </submittedName>
</protein>
<proteinExistence type="predicted"/>
<dbReference type="GO" id="GO:0055085">
    <property type="term" value="P:transmembrane transport"/>
    <property type="evidence" value="ECO:0007669"/>
    <property type="project" value="InterPro"/>
</dbReference>
<keyword evidence="4" id="KW-1185">Reference proteome</keyword>
<dbReference type="GO" id="GO:0098797">
    <property type="term" value="C:plasma membrane protein complex"/>
    <property type="evidence" value="ECO:0007669"/>
    <property type="project" value="TreeGrafter"/>
</dbReference>
<evidence type="ECO:0000313" key="3">
    <source>
        <dbReference type="EMBL" id="SIO55577.1"/>
    </source>
</evidence>
<organism evidence="3 4">
    <name type="scientific">Chitinophaga niabensis</name>
    <dbReference type="NCBI Taxonomy" id="536979"/>
    <lineage>
        <taxon>Bacteria</taxon>
        <taxon>Pseudomonadati</taxon>
        <taxon>Bacteroidota</taxon>
        <taxon>Chitinophagia</taxon>
        <taxon>Chitinophagales</taxon>
        <taxon>Chitinophagaceae</taxon>
        <taxon>Chitinophaga</taxon>
    </lineage>
</organism>
<feature type="chain" id="PRO_5012817079" evidence="1">
    <location>
        <begin position="21"/>
        <end position="145"/>
    </location>
</feature>
<dbReference type="AlphaFoldDB" id="A0A1N6KGV3"/>
<dbReference type="STRING" id="536979.SAMN04488055_5789"/>
<feature type="domain" description="TonB C-terminal" evidence="2">
    <location>
        <begin position="63"/>
        <end position="135"/>
    </location>
</feature>
<dbReference type="Pfam" id="PF03544">
    <property type="entry name" value="TonB_C"/>
    <property type="match status" value="1"/>
</dbReference>
<dbReference type="InterPro" id="IPR051045">
    <property type="entry name" value="TonB-dependent_transducer"/>
</dbReference>
<dbReference type="PANTHER" id="PTHR33446:SF2">
    <property type="entry name" value="PROTEIN TONB"/>
    <property type="match status" value="1"/>
</dbReference>
<dbReference type="GO" id="GO:0031992">
    <property type="term" value="F:energy transducer activity"/>
    <property type="evidence" value="ECO:0007669"/>
    <property type="project" value="TreeGrafter"/>
</dbReference>
<dbReference type="PANTHER" id="PTHR33446">
    <property type="entry name" value="PROTEIN TONB-RELATED"/>
    <property type="match status" value="1"/>
</dbReference>
<dbReference type="RefSeq" id="WP_159442365.1">
    <property type="nucleotide sequence ID" value="NZ_FSRA01000002.1"/>
</dbReference>
<dbReference type="Proteomes" id="UP000185003">
    <property type="component" value="Unassembled WGS sequence"/>
</dbReference>
<feature type="signal peptide" evidence="1">
    <location>
        <begin position="1"/>
        <end position="20"/>
    </location>
</feature>
<evidence type="ECO:0000256" key="1">
    <source>
        <dbReference type="SAM" id="SignalP"/>
    </source>
</evidence>
<dbReference type="OrthoDB" id="964531at2"/>
<dbReference type="InterPro" id="IPR037682">
    <property type="entry name" value="TonB_C"/>
</dbReference>
<evidence type="ECO:0000313" key="4">
    <source>
        <dbReference type="Proteomes" id="UP000185003"/>
    </source>
</evidence>
<evidence type="ECO:0000259" key="2">
    <source>
        <dbReference type="Pfam" id="PF03544"/>
    </source>
</evidence>
<dbReference type="EMBL" id="FSRA01000002">
    <property type="protein sequence ID" value="SIO55577.1"/>
    <property type="molecule type" value="Genomic_DNA"/>
</dbReference>
<accession>A0A1N6KGV3</accession>
<keyword evidence="1" id="KW-0732">Signal</keyword>
<gene>
    <name evidence="3" type="ORF">SAMN04488055_5789</name>
</gene>
<name>A0A1N6KGV3_9BACT</name>
<sequence>MKYLLLIIFGLGLGTFSSQAQTKNCSSEYDSLLKRKVYTFVDQMPEYPTGEAEMVAFFAKNLRYPDHQESVQGRVSLVFIIMEDGRIKGERIPHKKQNELTPIDKEALKVLRKMPAWKAGTCGGKKVPVKFSLPISCLMPIKEQP</sequence>
<dbReference type="SUPFAM" id="SSF74653">
    <property type="entry name" value="TolA/TonB C-terminal domain"/>
    <property type="match status" value="1"/>
</dbReference>
<dbReference type="Gene3D" id="3.30.1150.10">
    <property type="match status" value="1"/>
</dbReference>